<dbReference type="Proteomes" id="UP000297853">
    <property type="component" value="Unassembled WGS sequence"/>
</dbReference>
<protein>
    <submittedName>
        <fullName evidence="5">EAL domain-containing protein</fullName>
    </submittedName>
</protein>
<dbReference type="CDD" id="cd01949">
    <property type="entry name" value="GGDEF"/>
    <property type="match status" value="1"/>
</dbReference>
<feature type="transmembrane region" description="Helical" evidence="2">
    <location>
        <begin position="138"/>
        <end position="161"/>
    </location>
</feature>
<feature type="domain" description="GGDEF" evidence="4">
    <location>
        <begin position="449"/>
        <end position="584"/>
    </location>
</feature>
<dbReference type="PROSITE" id="PS50883">
    <property type="entry name" value="EAL"/>
    <property type="match status" value="1"/>
</dbReference>
<feature type="transmembrane region" description="Helical" evidence="2">
    <location>
        <begin position="230"/>
        <end position="252"/>
    </location>
</feature>
<dbReference type="InterPro" id="IPR043128">
    <property type="entry name" value="Rev_trsase/Diguanyl_cyclase"/>
</dbReference>
<name>A0ABY2J7S4_9MICO</name>
<dbReference type="NCBIfam" id="TIGR00254">
    <property type="entry name" value="GGDEF"/>
    <property type="match status" value="1"/>
</dbReference>
<feature type="domain" description="EAL" evidence="3">
    <location>
        <begin position="590"/>
        <end position="843"/>
    </location>
</feature>
<feature type="transmembrane region" description="Helical" evidence="2">
    <location>
        <begin position="201"/>
        <end position="218"/>
    </location>
</feature>
<dbReference type="InterPro" id="IPR000160">
    <property type="entry name" value="GGDEF_dom"/>
</dbReference>
<dbReference type="InterPro" id="IPR029787">
    <property type="entry name" value="Nucleotide_cyclase"/>
</dbReference>
<keyword evidence="2" id="KW-1133">Transmembrane helix</keyword>
<evidence type="ECO:0000313" key="6">
    <source>
        <dbReference type="Proteomes" id="UP000297853"/>
    </source>
</evidence>
<feature type="transmembrane region" description="Helical" evidence="2">
    <location>
        <begin position="298"/>
        <end position="324"/>
    </location>
</feature>
<feature type="transmembrane region" description="Helical" evidence="2">
    <location>
        <begin position="330"/>
        <end position="347"/>
    </location>
</feature>
<dbReference type="SMART" id="SM00267">
    <property type="entry name" value="GGDEF"/>
    <property type="match status" value="1"/>
</dbReference>
<dbReference type="Pfam" id="PF00563">
    <property type="entry name" value="EAL"/>
    <property type="match status" value="1"/>
</dbReference>
<dbReference type="Gene3D" id="3.20.20.450">
    <property type="entry name" value="EAL domain"/>
    <property type="match status" value="1"/>
</dbReference>
<evidence type="ECO:0000313" key="5">
    <source>
        <dbReference type="EMBL" id="TFD00990.1"/>
    </source>
</evidence>
<keyword evidence="2" id="KW-0812">Transmembrane</keyword>
<dbReference type="InterPro" id="IPR035919">
    <property type="entry name" value="EAL_sf"/>
</dbReference>
<dbReference type="CDD" id="cd01948">
    <property type="entry name" value="EAL"/>
    <property type="match status" value="1"/>
</dbReference>
<feature type="transmembrane region" description="Helical" evidence="2">
    <location>
        <begin position="114"/>
        <end position="132"/>
    </location>
</feature>
<dbReference type="PANTHER" id="PTHR33121">
    <property type="entry name" value="CYCLIC DI-GMP PHOSPHODIESTERASE PDEF"/>
    <property type="match status" value="1"/>
</dbReference>
<evidence type="ECO:0000256" key="2">
    <source>
        <dbReference type="SAM" id="Phobius"/>
    </source>
</evidence>
<proteinExistence type="predicted"/>
<feature type="transmembrane region" description="Helical" evidence="2">
    <location>
        <begin position="359"/>
        <end position="379"/>
    </location>
</feature>
<dbReference type="SUPFAM" id="SSF55073">
    <property type="entry name" value="Nucleotide cyclase"/>
    <property type="match status" value="1"/>
</dbReference>
<gene>
    <name evidence="5" type="ORF">E3T28_07875</name>
</gene>
<dbReference type="PANTHER" id="PTHR33121:SF70">
    <property type="entry name" value="SIGNALING PROTEIN YKOW"/>
    <property type="match status" value="1"/>
</dbReference>
<dbReference type="Gene3D" id="3.30.70.270">
    <property type="match status" value="1"/>
</dbReference>
<accession>A0ABY2J7S4</accession>
<organism evidence="5 6">
    <name type="scientific">Cryobacterium sinapicolor</name>
    <dbReference type="NCBI Taxonomy" id="1259236"/>
    <lineage>
        <taxon>Bacteria</taxon>
        <taxon>Bacillati</taxon>
        <taxon>Actinomycetota</taxon>
        <taxon>Actinomycetes</taxon>
        <taxon>Micrococcales</taxon>
        <taxon>Microbacteriaceae</taxon>
        <taxon>Cryobacterium</taxon>
    </lineage>
</organism>
<reference evidence="5 6" key="1">
    <citation type="submission" date="2019-03" db="EMBL/GenBank/DDBJ databases">
        <title>Genomics of glacier-inhabiting Cryobacterium strains.</title>
        <authorList>
            <person name="Liu Q."/>
            <person name="Xin Y.-H."/>
        </authorList>
    </citation>
    <scope>NUCLEOTIDE SEQUENCE [LARGE SCALE GENOMIC DNA]</scope>
    <source>
        <strain evidence="5 6">TMT1-23-1</strain>
    </source>
</reference>
<sequence length="849" mass="90166">MRHWRATAAIRARATTCRGRSRRPTSTSGSPAATRRRWRSGGTTASRSRSFRPPDDATTFRGGPASGRRPVGLSASVDAREAGVPMHADAHAGHPGTRFIRPTRFNRHTRIGRWFLLLMWVLLAGYVIGLLVGSGPVVIGSLSLVTAGLPALLCWAAVLCAERGRPELILVSAAMTTFALGNIYFVLAGAGALPFPSLADIGYTLFYPLILGGLAVLARRQHRQVPRTVLVDGAIGSLGAASVLAVLLSPVIASAGAWPPSPAAFVSAAYPLLDLLLVSVITGIAAARGLDVGRRWALLVLGLLIFAATDAAYAFQVAAGTYAFGQPLDAGWALGLTLVAVWAWDLTTPGATARHPLSGVWTLAVPGVATVAGMAVLVLGTQVTISTPAVVLAGVTLVLGTVRTQLASRQIGRMADLRRQASTDDLTGLPNRRALYAEASAHLMPGDGRRGALLLLDLDRFKEVNDSLGHDVGDLLLVQVGSRLFGERRPGDLLARLGGDEFALLIQGAGHDEAVTAAAAALQAVLARPFTLEGIAIETDVSIGIALFPDQGDTLKALLRKADMAMYKAKTSRSGHHVFVGADDDHGDSRLRMMEDLRGALAGDELVLHYQPKIELGTGLVHGVEALVRWQHPSRGLLPPDAFLTLAEDVGLMRDLTWIVLGKALDQAALWQAQGTPLTVAVNMSPSTLIEADLPERLATMIQVRGLSAADLMLEITEDFLMEDRARARDILMRLRESGIRIAVDDFGTGYSSLAYLRDLPIDELKLDKSFVFPMADDARAAALVASIIELAHSLGVRMVAEGVEDAVAYAALIRYGCDEAQGFHMSRPLPAAALDAWLTARQELAATP</sequence>
<dbReference type="PROSITE" id="PS50887">
    <property type="entry name" value="GGDEF"/>
    <property type="match status" value="1"/>
</dbReference>
<evidence type="ECO:0000259" key="4">
    <source>
        <dbReference type="PROSITE" id="PS50887"/>
    </source>
</evidence>
<dbReference type="SMART" id="SM00052">
    <property type="entry name" value="EAL"/>
    <property type="match status" value="1"/>
</dbReference>
<keyword evidence="6" id="KW-1185">Reference proteome</keyword>
<dbReference type="InterPro" id="IPR001633">
    <property type="entry name" value="EAL_dom"/>
</dbReference>
<feature type="transmembrane region" description="Helical" evidence="2">
    <location>
        <begin position="264"/>
        <end position="286"/>
    </location>
</feature>
<dbReference type="SUPFAM" id="SSF141868">
    <property type="entry name" value="EAL domain-like"/>
    <property type="match status" value="1"/>
</dbReference>
<evidence type="ECO:0000256" key="1">
    <source>
        <dbReference type="SAM" id="MobiDB-lite"/>
    </source>
</evidence>
<dbReference type="EMBL" id="SOGQ01000034">
    <property type="protein sequence ID" value="TFD00990.1"/>
    <property type="molecule type" value="Genomic_DNA"/>
</dbReference>
<dbReference type="Pfam" id="PF00990">
    <property type="entry name" value="GGDEF"/>
    <property type="match status" value="1"/>
</dbReference>
<dbReference type="InterPro" id="IPR050706">
    <property type="entry name" value="Cyclic-di-GMP_PDE-like"/>
</dbReference>
<feature type="transmembrane region" description="Helical" evidence="2">
    <location>
        <begin position="168"/>
        <end position="195"/>
    </location>
</feature>
<evidence type="ECO:0000259" key="3">
    <source>
        <dbReference type="PROSITE" id="PS50883"/>
    </source>
</evidence>
<feature type="compositionally biased region" description="Low complexity" evidence="1">
    <location>
        <begin position="1"/>
        <end position="33"/>
    </location>
</feature>
<feature type="region of interest" description="Disordered" evidence="1">
    <location>
        <begin position="1"/>
        <end position="71"/>
    </location>
</feature>
<comment type="caution">
    <text evidence="5">The sequence shown here is derived from an EMBL/GenBank/DDBJ whole genome shotgun (WGS) entry which is preliminary data.</text>
</comment>
<keyword evidence="2" id="KW-0472">Membrane</keyword>